<dbReference type="GO" id="GO:0032259">
    <property type="term" value="P:methylation"/>
    <property type="evidence" value="ECO:0007669"/>
    <property type="project" value="UniProtKB-KW"/>
</dbReference>
<keyword evidence="8" id="KW-1185">Reference proteome</keyword>
<feature type="domain" description="Protein arginine N-methyltransferase" evidence="7">
    <location>
        <begin position="153"/>
        <end position="315"/>
    </location>
</feature>
<gene>
    <name evidence="9" type="primary">LOC114242343</name>
</gene>
<dbReference type="Pfam" id="PF06325">
    <property type="entry name" value="PrmA"/>
    <property type="match status" value="1"/>
</dbReference>
<keyword evidence="3 6" id="KW-0808">Transferase</keyword>
<dbReference type="CTD" id="34528"/>
<evidence type="ECO:0000256" key="3">
    <source>
        <dbReference type="ARBA" id="ARBA00022679"/>
    </source>
</evidence>
<evidence type="ECO:0000313" key="8">
    <source>
        <dbReference type="Proteomes" id="UP000504629"/>
    </source>
</evidence>
<dbReference type="PROSITE" id="PS51678">
    <property type="entry name" value="SAM_MT_PRMT"/>
    <property type="match status" value="1"/>
</dbReference>
<dbReference type="CDD" id="cd02440">
    <property type="entry name" value="AdoMet_MTases"/>
    <property type="match status" value="1"/>
</dbReference>
<dbReference type="GO" id="GO:0005634">
    <property type="term" value="C:nucleus"/>
    <property type="evidence" value="ECO:0007669"/>
    <property type="project" value="TreeGrafter"/>
</dbReference>
<evidence type="ECO:0000313" key="9">
    <source>
        <dbReference type="RefSeq" id="XP_028029271.1"/>
    </source>
</evidence>
<evidence type="ECO:0000256" key="4">
    <source>
        <dbReference type="ARBA" id="ARBA00022691"/>
    </source>
</evidence>
<dbReference type="PANTHER" id="PTHR11006">
    <property type="entry name" value="PROTEIN ARGININE N-METHYLTRANSFERASE"/>
    <property type="match status" value="1"/>
</dbReference>
<evidence type="ECO:0000256" key="6">
    <source>
        <dbReference type="PROSITE-ProRule" id="PRU01015"/>
    </source>
</evidence>
<dbReference type="GeneID" id="114242343"/>
<dbReference type="EC" id="2.1.1.319" evidence="1"/>
<dbReference type="PANTHER" id="PTHR11006:SF122">
    <property type="entry name" value="ARGININE METHYLTRANSFERASE 8"/>
    <property type="match status" value="1"/>
</dbReference>
<dbReference type="OrthoDB" id="7848332at2759"/>
<dbReference type="Gene3D" id="2.70.160.11">
    <property type="entry name" value="Hnrnp arginine n-methyltransferase1"/>
    <property type="match status" value="1"/>
</dbReference>
<dbReference type="GO" id="GO:0042054">
    <property type="term" value="F:histone methyltransferase activity"/>
    <property type="evidence" value="ECO:0007669"/>
    <property type="project" value="TreeGrafter"/>
</dbReference>
<protein>
    <recommendedName>
        <fullName evidence="1">type I protein arginine methyltransferase</fullName>
        <ecNumber evidence="1">2.1.1.319</ecNumber>
    </recommendedName>
</protein>
<keyword evidence="4 6" id="KW-0949">S-adenosyl-L-methionine</keyword>
<evidence type="ECO:0000256" key="5">
    <source>
        <dbReference type="ARBA" id="ARBA00049303"/>
    </source>
</evidence>
<keyword evidence="2 6" id="KW-0489">Methyltransferase</keyword>
<reference evidence="9" key="1">
    <citation type="submission" date="2025-08" db="UniProtKB">
        <authorList>
            <consortium name="RefSeq"/>
        </authorList>
    </citation>
    <scope>IDENTIFICATION</scope>
    <source>
        <tissue evidence="9">Silk gland</tissue>
    </source>
</reference>
<dbReference type="Proteomes" id="UP000504629">
    <property type="component" value="Unplaced"/>
</dbReference>
<comment type="catalytic activity">
    <reaction evidence="5">
        <text>L-arginyl-[protein] + S-adenosyl-L-methionine = N(omega)-methyl-L-arginyl-[protein] + S-adenosyl-L-homocysteine + H(+)</text>
        <dbReference type="Rhea" id="RHEA:48100"/>
        <dbReference type="Rhea" id="RHEA-COMP:10532"/>
        <dbReference type="Rhea" id="RHEA-COMP:11990"/>
        <dbReference type="ChEBI" id="CHEBI:15378"/>
        <dbReference type="ChEBI" id="CHEBI:29965"/>
        <dbReference type="ChEBI" id="CHEBI:57856"/>
        <dbReference type="ChEBI" id="CHEBI:59789"/>
        <dbReference type="ChEBI" id="CHEBI:65280"/>
    </reaction>
    <physiologicalReaction direction="left-to-right" evidence="5">
        <dbReference type="Rhea" id="RHEA:48101"/>
    </physiologicalReaction>
</comment>
<name>A0A6J2JI89_BOMMA</name>
<organism evidence="8 9">
    <name type="scientific">Bombyx mandarina</name>
    <name type="common">Wild silk moth</name>
    <name type="synonym">Wild silkworm</name>
    <dbReference type="NCBI Taxonomy" id="7092"/>
    <lineage>
        <taxon>Eukaryota</taxon>
        <taxon>Metazoa</taxon>
        <taxon>Ecdysozoa</taxon>
        <taxon>Arthropoda</taxon>
        <taxon>Hexapoda</taxon>
        <taxon>Insecta</taxon>
        <taxon>Pterygota</taxon>
        <taxon>Neoptera</taxon>
        <taxon>Endopterygota</taxon>
        <taxon>Lepidoptera</taxon>
        <taxon>Glossata</taxon>
        <taxon>Ditrysia</taxon>
        <taxon>Bombycoidea</taxon>
        <taxon>Bombycidae</taxon>
        <taxon>Bombycinae</taxon>
        <taxon>Bombyx</taxon>
    </lineage>
</organism>
<dbReference type="KEGG" id="bman:114242343"/>
<dbReference type="AlphaFoldDB" id="A0A6J2JI89"/>
<evidence type="ECO:0000259" key="7">
    <source>
        <dbReference type="Pfam" id="PF22528"/>
    </source>
</evidence>
<sequence length="346" mass="39295">METEEVQNNYFNSYEDLEVHTLMLEDEPRNLAYKKAILGNKCYFKDKIVMDVGCGTGILSVFCAQADAKKVYAVEASNLANLAREIVKENGFENVIEIIHSKVEDVILPNNIKVDVIVSEWMGFYLLHEGMLDSVLIARDKFLKEGGEMFPETAVIYVAPCSIPSLYSKWNNVHGVSMSAFAKHLRKNKSTKPEILNIEQKDLLGDEVALCWINLREDNASDLNEFSIQHVVGAKKSGSYEGLCLWFECNFPSMSETKDENRIILDTSPNSLATHWKQTAIVLPHEVEVEEGEPIAFQLSMKRDTEHNRRYNLQMTLLDPEAVDHPQPCSCHMTKCILIKAFMESH</sequence>
<dbReference type="GO" id="GO:0035241">
    <property type="term" value="F:protein-arginine omega-N monomethyltransferase activity"/>
    <property type="evidence" value="ECO:0007669"/>
    <property type="project" value="TreeGrafter"/>
</dbReference>
<dbReference type="GO" id="GO:0035242">
    <property type="term" value="F:protein-arginine omega-N asymmetric methyltransferase activity"/>
    <property type="evidence" value="ECO:0007669"/>
    <property type="project" value="UniProtKB-EC"/>
</dbReference>
<dbReference type="InterPro" id="IPR025799">
    <property type="entry name" value="Arg_MeTrfase"/>
</dbReference>
<dbReference type="SUPFAM" id="SSF53335">
    <property type="entry name" value="S-adenosyl-L-methionine-dependent methyltransferases"/>
    <property type="match status" value="1"/>
</dbReference>
<accession>A0A6J2JI89</accession>
<evidence type="ECO:0000256" key="2">
    <source>
        <dbReference type="ARBA" id="ARBA00022603"/>
    </source>
</evidence>
<evidence type="ECO:0000256" key="1">
    <source>
        <dbReference type="ARBA" id="ARBA00011925"/>
    </source>
</evidence>
<dbReference type="Gene3D" id="3.40.50.150">
    <property type="entry name" value="Vaccinia Virus protein VP39"/>
    <property type="match status" value="1"/>
</dbReference>
<dbReference type="FunFam" id="3.40.50.150:FF:000003">
    <property type="entry name" value="Blast:Protein arginine N-methyltransferase 1"/>
    <property type="match status" value="1"/>
</dbReference>
<dbReference type="InterPro" id="IPR029063">
    <property type="entry name" value="SAM-dependent_MTases_sf"/>
</dbReference>
<dbReference type="RefSeq" id="XP_028029271.1">
    <property type="nucleotide sequence ID" value="XM_028173470.1"/>
</dbReference>
<dbReference type="Pfam" id="PF22528">
    <property type="entry name" value="PRMT_C"/>
    <property type="match status" value="1"/>
</dbReference>
<proteinExistence type="predicted"/>
<dbReference type="InterPro" id="IPR055135">
    <property type="entry name" value="PRMT_dom"/>
</dbReference>